<evidence type="ECO:0000313" key="2">
    <source>
        <dbReference type="Proteomes" id="UP001220964"/>
    </source>
</evidence>
<dbReference type="Proteomes" id="UP001220964">
    <property type="component" value="Unassembled WGS sequence"/>
</dbReference>
<keyword evidence="2" id="KW-1185">Reference proteome</keyword>
<sequence length="274" mass="29652">MYTQDPSFEASLLFEAPVPDALAHLAGEFETIAMAHEVPAVRRYTDDPSVLLFDCGPIQVLVAGCDQPMEVAHFLDAGRPGGATVCETEMLSRLTSHRYSVTILVSDNDDAPQPDDPDLQELKRALCWQLAEAMPADAQPSLVFWCETDMLYAGEEFPRANILGTSHLPAHELLPSPAMVRAGAQRSERQRALEARALTFIQTQIIQGKHRPIVAPHPVVSAVNEGLQRAAPVALAAIEATKANRPHVMRGATMACSTAAMGICLLPQLMNGII</sequence>
<dbReference type="RefSeq" id="WP_275566665.1">
    <property type="nucleotide sequence ID" value="NZ_JARGYC010000014.1"/>
</dbReference>
<organism evidence="1 2">
    <name type="scientific">Psychromarinibacter sediminicola</name>
    <dbReference type="NCBI Taxonomy" id="3033385"/>
    <lineage>
        <taxon>Bacteria</taxon>
        <taxon>Pseudomonadati</taxon>
        <taxon>Pseudomonadota</taxon>
        <taxon>Alphaproteobacteria</taxon>
        <taxon>Rhodobacterales</taxon>
        <taxon>Paracoccaceae</taxon>
        <taxon>Psychromarinibacter</taxon>
    </lineage>
</organism>
<proteinExistence type="predicted"/>
<comment type="caution">
    <text evidence="1">The sequence shown here is derived from an EMBL/GenBank/DDBJ whole genome shotgun (WGS) entry which is preliminary data.</text>
</comment>
<accession>A0AAE3NRY7</accession>
<name>A0AAE3NRY7_9RHOB</name>
<gene>
    <name evidence="1" type="ORF">P1J78_07265</name>
</gene>
<evidence type="ECO:0000313" key="1">
    <source>
        <dbReference type="EMBL" id="MDF0600524.1"/>
    </source>
</evidence>
<reference evidence="1" key="1">
    <citation type="submission" date="2023-03" db="EMBL/GenBank/DDBJ databases">
        <title>Multiphase analysis and comparison of six strains from genera Psychromarinibacter, Lutimaribacter, and Maritimibacter, including a novel species: Psychromarinibacter sediminicola sp. nov.</title>
        <authorList>
            <person name="Wang Y.-H."/>
            <person name="Ye M.-Q."/>
            <person name="Du Z.-J."/>
        </authorList>
    </citation>
    <scope>NUCLEOTIDE SEQUENCE</scope>
    <source>
        <strain evidence="1">C21-152</strain>
    </source>
</reference>
<dbReference type="EMBL" id="JARGYC010000014">
    <property type="protein sequence ID" value="MDF0600524.1"/>
    <property type="molecule type" value="Genomic_DNA"/>
</dbReference>
<protein>
    <submittedName>
        <fullName evidence="1">Uncharacterized protein</fullName>
    </submittedName>
</protein>
<dbReference type="AlphaFoldDB" id="A0AAE3NRY7"/>